<evidence type="ECO:0000313" key="3">
    <source>
        <dbReference type="EMBL" id="KAK3499402.1"/>
    </source>
</evidence>
<protein>
    <submittedName>
        <fullName evidence="3">Uncharacterized protein</fullName>
    </submittedName>
</protein>
<name>A0AAJ0MVM3_9PEZI</name>
<dbReference type="EMBL" id="JAULSX010000001">
    <property type="protein sequence ID" value="KAK3499402.1"/>
    <property type="molecule type" value="Genomic_DNA"/>
</dbReference>
<evidence type="ECO:0000256" key="1">
    <source>
        <dbReference type="SAM" id="MobiDB-lite"/>
    </source>
</evidence>
<keyword evidence="2" id="KW-0472">Membrane</keyword>
<organism evidence="3 4">
    <name type="scientific">Neurospora hispaniola</name>
    <dbReference type="NCBI Taxonomy" id="588809"/>
    <lineage>
        <taxon>Eukaryota</taxon>
        <taxon>Fungi</taxon>
        <taxon>Dikarya</taxon>
        <taxon>Ascomycota</taxon>
        <taxon>Pezizomycotina</taxon>
        <taxon>Sordariomycetes</taxon>
        <taxon>Sordariomycetidae</taxon>
        <taxon>Sordariales</taxon>
        <taxon>Sordariaceae</taxon>
        <taxon>Neurospora</taxon>
    </lineage>
</organism>
<feature type="region of interest" description="Disordered" evidence="1">
    <location>
        <begin position="156"/>
        <end position="178"/>
    </location>
</feature>
<evidence type="ECO:0000313" key="4">
    <source>
        <dbReference type="Proteomes" id="UP001285908"/>
    </source>
</evidence>
<dbReference type="Proteomes" id="UP001285908">
    <property type="component" value="Unassembled WGS sequence"/>
</dbReference>
<keyword evidence="2" id="KW-1133">Transmembrane helix</keyword>
<comment type="caution">
    <text evidence="3">The sequence shown here is derived from an EMBL/GenBank/DDBJ whole genome shotgun (WGS) entry which is preliminary data.</text>
</comment>
<accession>A0AAJ0MVM3</accession>
<dbReference type="RefSeq" id="XP_062697035.1">
    <property type="nucleotide sequence ID" value="XM_062838543.1"/>
</dbReference>
<proteinExistence type="predicted"/>
<evidence type="ECO:0000256" key="2">
    <source>
        <dbReference type="SAM" id="Phobius"/>
    </source>
</evidence>
<keyword evidence="2" id="KW-0812">Transmembrane</keyword>
<reference evidence="3 4" key="1">
    <citation type="journal article" date="2023" name="Mol. Phylogenet. Evol.">
        <title>Genome-scale phylogeny and comparative genomics of the fungal order Sordariales.</title>
        <authorList>
            <person name="Hensen N."/>
            <person name="Bonometti L."/>
            <person name="Westerberg I."/>
            <person name="Brannstrom I.O."/>
            <person name="Guillou S."/>
            <person name="Cros-Aarteil S."/>
            <person name="Calhoun S."/>
            <person name="Haridas S."/>
            <person name="Kuo A."/>
            <person name="Mondo S."/>
            <person name="Pangilinan J."/>
            <person name="Riley R."/>
            <person name="LaButti K."/>
            <person name="Andreopoulos B."/>
            <person name="Lipzen A."/>
            <person name="Chen C."/>
            <person name="Yan M."/>
            <person name="Daum C."/>
            <person name="Ng V."/>
            <person name="Clum A."/>
            <person name="Steindorff A."/>
            <person name="Ohm R.A."/>
            <person name="Martin F."/>
            <person name="Silar P."/>
            <person name="Natvig D.O."/>
            <person name="Lalanne C."/>
            <person name="Gautier V."/>
            <person name="Ament-Velasquez S.L."/>
            <person name="Kruys A."/>
            <person name="Hutchinson M.I."/>
            <person name="Powell A.J."/>
            <person name="Barry K."/>
            <person name="Miller A.N."/>
            <person name="Grigoriev I.V."/>
            <person name="Debuchy R."/>
            <person name="Gladieux P."/>
            <person name="Hiltunen Thoren M."/>
            <person name="Johannesson H."/>
        </authorList>
    </citation>
    <scope>NUCLEOTIDE SEQUENCE [LARGE SCALE GENOMIC DNA]</scope>
    <source>
        <strain evidence="3 4">FGSC 10403</strain>
    </source>
</reference>
<keyword evidence="4" id="KW-1185">Reference proteome</keyword>
<dbReference type="AlphaFoldDB" id="A0AAJ0MVM3"/>
<feature type="compositionally biased region" description="Low complexity" evidence="1">
    <location>
        <begin position="166"/>
        <end position="178"/>
    </location>
</feature>
<feature type="transmembrane region" description="Helical" evidence="2">
    <location>
        <begin position="271"/>
        <end position="293"/>
    </location>
</feature>
<dbReference type="GeneID" id="87876165"/>
<gene>
    <name evidence="3" type="ORF">B0T23DRAFT_401014</name>
</gene>
<feature type="compositionally biased region" description="Basic residues" evidence="1">
    <location>
        <begin position="156"/>
        <end position="165"/>
    </location>
</feature>
<feature type="region of interest" description="Disordered" evidence="1">
    <location>
        <begin position="1"/>
        <end position="52"/>
    </location>
</feature>
<sequence>MRTNREFRRKKRNEQDDTGTTEVTSREDTLPAENSLPAEKRISESAGDTSKPQSVEIMWPAFDHPATTSRPTKVFFLHNRVYCDCSEYFSTSLSPRNRDVFVEAQTGHVVFNGNYDDDDDDDDDDDEPDDFYRWAVWLYVFSGCKLSPVYEFQHDHRCRPSRPKSGRTASGSSKSATGAGKYGAGEYLYVSHKPYGLPQPPLCKSLSNRIAEEGEGEGDYTRYGDLEDERRRRNCYGNGGNLSSKSTGNPNAPLEAAATYKFGYRLLSREYWLFALAHFIQHLAPALILVFAADSLTQDKHYPIELHGKIIEIVCRSGAFSGVVPVPEVGMVNRVDDAARNTKSVPVISVG</sequence>